<dbReference type="Gene3D" id="3.20.20.370">
    <property type="entry name" value="Glycoside hydrolase/deacetylase"/>
    <property type="match status" value="1"/>
</dbReference>
<keyword evidence="4" id="KW-0624">Polysaccharide degradation</keyword>
<evidence type="ECO:0000256" key="1">
    <source>
        <dbReference type="ARBA" id="ARBA00004613"/>
    </source>
</evidence>
<proteinExistence type="predicted"/>
<dbReference type="PANTHER" id="PTHR34216">
    <property type="match status" value="1"/>
</dbReference>
<dbReference type="GO" id="GO:0005576">
    <property type="term" value="C:extracellular region"/>
    <property type="evidence" value="ECO:0007669"/>
    <property type="project" value="UniProtKB-SubCell"/>
</dbReference>
<dbReference type="Proteomes" id="UP000007590">
    <property type="component" value="Chromosome"/>
</dbReference>
<dbReference type="HOGENOM" id="CLU_058366_0_0_10"/>
<dbReference type="KEGG" id="scn:Solca_2216"/>
<dbReference type="InterPro" id="IPR002509">
    <property type="entry name" value="NODB_dom"/>
</dbReference>
<keyword evidence="4" id="KW-0858">Xylan degradation</keyword>
<dbReference type="InterPro" id="IPR051398">
    <property type="entry name" value="Polysacch_Deacetylase"/>
</dbReference>
<evidence type="ECO:0000259" key="3">
    <source>
        <dbReference type="Pfam" id="PF01522"/>
    </source>
</evidence>
<dbReference type="EMBL" id="CP003349">
    <property type="protein sequence ID" value="AFD07260.1"/>
    <property type="molecule type" value="Genomic_DNA"/>
</dbReference>
<dbReference type="GO" id="GO:0016798">
    <property type="term" value="F:hydrolase activity, acting on glycosyl bonds"/>
    <property type="evidence" value="ECO:0007669"/>
    <property type="project" value="UniProtKB-KW"/>
</dbReference>
<comment type="subcellular location">
    <subcellularLocation>
        <location evidence="1">Secreted</location>
    </subcellularLocation>
</comment>
<dbReference type="Pfam" id="PF01522">
    <property type="entry name" value="Polysacc_deac_1"/>
    <property type="match status" value="1"/>
</dbReference>
<reference evidence="4" key="1">
    <citation type="submission" date="2012-02" db="EMBL/GenBank/DDBJ databases">
        <title>The complete genome of Solitalea canadensis DSM 3403.</title>
        <authorList>
            <consortium name="US DOE Joint Genome Institute (JGI-PGF)"/>
            <person name="Lucas S."/>
            <person name="Copeland A."/>
            <person name="Lapidus A."/>
            <person name="Glavina del Rio T."/>
            <person name="Dalin E."/>
            <person name="Tice H."/>
            <person name="Bruce D."/>
            <person name="Goodwin L."/>
            <person name="Pitluck S."/>
            <person name="Peters L."/>
            <person name="Ovchinnikova G."/>
            <person name="Lu M."/>
            <person name="Kyrpides N."/>
            <person name="Mavromatis K."/>
            <person name="Ivanova N."/>
            <person name="Brettin T."/>
            <person name="Detter J.C."/>
            <person name="Han C."/>
            <person name="Larimer F."/>
            <person name="Land M."/>
            <person name="Hauser L."/>
            <person name="Markowitz V."/>
            <person name="Cheng J.-F."/>
            <person name="Hugenholtz P."/>
            <person name="Woyke T."/>
            <person name="Wu D."/>
            <person name="Spring S."/>
            <person name="Schroeder M."/>
            <person name="Kopitz M."/>
            <person name="Brambilla E."/>
            <person name="Klenk H.-P."/>
            <person name="Eisen J.A."/>
        </authorList>
    </citation>
    <scope>NUCLEOTIDE SEQUENCE</scope>
    <source>
        <strain evidence="4">DSM 3403</strain>
    </source>
</reference>
<gene>
    <name evidence="4" type="ordered locus">Solca_2216</name>
</gene>
<protein>
    <submittedName>
        <fullName evidence="4">Putative xylanase/chitin deacetylase</fullName>
    </submittedName>
</protein>
<dbReference type="eggNOG" id="COG0726">
    <property type="taxonomic scope" value="Bacteria"/>
</dbReference>
<dbReference type="GO" id="GO:0016810">
    <property type="term" value="F:hydrolase activity, acting on carbon-nitrogen (but not peptide) bonds"/>
    <property type="evidence" value="ECO:0007669"/>
    <property type="project" value="InterPro"/>
</dbReference>
<keyword evidence="2" id="KW-0732">Signal</keyword>
<dbReference type="STRING" id="929556.Solca_2216"/>
<dbReference type="AlphaFoldDB" id="H8KR54"/>
<keyword evidence="4" id="KW-0326">Glycosidase</keyword>
<dbReference type="SUPFAM" id="SSF88713">
    <property type="entry name" value="Glycoside hydrolase/deacetylase"/>
    <property type="match status" value="1"/>
</dbReference>
<dbReference type="GO" id="GO:0045493">
    <property type="term" value="P:xylan catabolic process"/>
    <property type="evidence" value="ECO:0007669"/>
    <property type="project" value="UniProtKB-KW"/>
</dbReference>
<organism evidence="4 5">
    <name type="scientific">Solitalea canadensis (strain ATCC 29591 / DSM 3403 / JCM 21819 / LMG 8368 / NBRC 15130 / NCIMB 12057 / USAM 9D)</name>
    <name type="common">Flexibacter canadensis</name>
    <dbReference type="NCBI Taxonomy" id="929556"/>
    <lineage>
        <taxon>Bacteria</taxon>
        <taxon>Pseudomonadati</taxon>
        <taxon>Bacteroidota</taxon>
        <taxon>Sphingobacteriia</taxon>
        <taxon>Sphingobacteriales</taxon>
        <taxon>Sphingobacteriaceae</taxon>
        <taxon>Solitalea</taxon>
    </lineage>
</organism>
<keyword evidence="5" id="KW-1185">Reference proteome</keyword>
<keyword evidence="4" id="KW-0119">Carbohydrate metabolism</keyword>
<feature type="domain" description="NodB homology" evidence="3">
    <location>
        <begin position="103"/>
        <end position="242"/>
    </location>
</feature>
<name>H8KR54_SOLCM</name>
<evidence type="ECO:0000256" key="2">
    <source>
        <dbReference type="ARBA" id="ARBA00022729"/>
    </source>
</evidence>
<dbReference type="PANTHER" id="PTHR34216:SF3">
    <property type="entry name" value="POLY-BETA-1,6-N-ACETYL-D-GLUCOSAMINE N-DEACETYLASE"/>
    <property type="match status" value="1"/>
</dbReference>
<dbReference type="InterPro" id="IPR011330">
    <property type="entry name" value="Glyco_hydro/deAcase_b/a-brl"/>
</dbReference>
<keyword evidence="4" id="KW-0378">Hydrolase</keyword>
<evidence type="ECO:0000313" key="4">
    <source>
        <dbReference type="EMBL" id="AFD07260.1"/>
    </source>
</evidence>
<evidence type="ECO:0000313" key="5">
    <source>
        <dbReference type="Proteomes" id="UP000007590"/>
    </source>
</evidence>
<accession>H8KR54</accession>
<sequence>MIGAALMVASCTTKNEQKSTTKASDSSEVKKADSAINIVPAKVANANELGKVMVLEYHLIGYPEDRWRRTPENFEKDLQMLYDNGYYPVSVLDLASGNLNVPAGKTPFAITFDDSSAGQFRFIDENGQPVVDPKCAVGIMEAFKKKHVDFPLTATFYVLPAIKPSLRLFAQPEYKKQKLEWLIKHGYEIGSHSWYHAPLSKLSDADVQKHLSMFVKEIKAFIPDYEVQSLALPLGERAKNKTYESKGSFEGTNYDHKVVLLVGSSSSVSPYDKTFSSLAMQRVQAGDEFWGPGAMVKSQLKNNSRFISDGDPATITIPESQQDKLNSELKKNYKIAIVK</sequence>